<accession>A0A0E3UUE3</accession>
<reference evidence="2 3" key="1">
    <citation type="journal article" date="2012" name="BMC Genomics">
        <title>Genomic sequence analysis and characterization of Sneathia amnii sp. nov.</title>
        <authorList>
            <consortium name="Vaginal Microbiome Consortium (additional members)"/>
            <person name="Harwich M.D.Jr."/>
            <person name="Serrano M.G."/>
            <person name="Fettweis J.M."/>
            <person name="Alves J.M."/>
            <person name="Reimers M.A."/>
            <person name="Buck G.A."/>
            <person name="Jefferson K.K."/>
        </authorList>
    </citation>
    <scope>NUCLEOTIDE SEQUENCE [LARGE SCALE GENOMIC DNA]</scope>
    <source>
        <strain evidence="2 3">SN35</strain>
    </source>
</reference>
<evidence type="ECO:0000256" key="1">
    <source>
        <dbReference type="SAM" id="Phobius"/>
    </source>
</evidence>
<evidence type="ECO:0000313" key="2">
    <source>
        <dbReference type="EMBL" id="AKC96144.1"/>
    </source>
</evidence>
<dbReference type="Proteomes" id="UP000033103">
    <property type="component" value="Chromosome"/>
</dbReference>
<dbReference type="KEGG" id="sns:VC03_03615"/>
<organism evidence="2 3">
    <name type="scientific">Sneathia vaginalis</name>
    <dbReference type="NCBI Taxonomy" id="187101"/>
    <lineage>
        <taxon>Bacteria</taxon>
        <taxon>Fusobacteriati</taxon>
        <taxon>Fusobacteriota</taxon>
        <taxon>Fusobacteriia</taxon>
        <taxon>Fusobacteriales</taxon>
        <taxon>Leptotrichiaceae</taxon>
        <taxon>Sneathia</taxon>
    </lineage>
</organism>
<dbReference type="Pfam" id="PF06541">
    <property type="entry name" value="ABC_trans_CmpB"/>
    <property type="match status" value="1"/>
</dbReference>
<feature type="transmembrane region" description="Helical" evidence="1">
    <location>
        <begin position="37"/>
        <end position="59"/>
    </location>
</feature>
<keyword evidence="1" id="KW-1133">Transmembrane helix</keyword>
<gene>
    <name evidence="2" type="ORF">VC03_03615</name>
</gene>
<feature type="transmembrane region" description="Helical" evidence="1">
    <location>
        <begin position="105"/>
        <end position="125"/>
    </location>
</feature>
<feature type="transmembrane region" description="Helical" evidence="1">
    <location>
        <begin position="6"/>
        <end position="25"/>
    </location>
</feature>
<keyword evidence="1" id="KW-0472">Membrane</keyword>
<dbReference type="EMBL" id="CP011280">
    <property type="protein sequence ID" value="AKC96144.1"/>
    <property type="molecule type" value="Genomic_DNA"/>
</dbReference>
<evidence type="ECO:0008006" key="4">
    <source>
        <dbReference type="Google" id="ProtNLM"/>
    </source>
</evidence>
<dbReference type="InterPro" id="IPR010540">
    <property type="entry name" value="CmpB_TMEM229"/>
</dbReference>
<dbReference type="HOGENOM" id="CLU_055257_2_1_0"/>
<dbReference type="STRING" id="187101.VC03_03615"/>
<protein>
    <recommendedName>
        <fullName evidence="4">ABC transporter permease</fullName>
    </recommendedName>
</protein>
<dbReference type="PATRIC" id="fig|1069640.6.peg.713"/>
<name>A0A0E3UUE3_9FUSO</name>
<proteinExistence type="predicted"/>
<feature type="transmembrane region" description="Helical" evidence="1">
    <location>
        <begin position="141"/>
        <end position="163"/>
    </location>
</feature>
<feature type="transmembrane region" description="Helical" evidence="1">
    <location>
        <begin position="65"/>
        <end position="84"/>
    </location>
</feature>
<keyword evidence="1" id="KW-0812">Transmembrane</keyword>
<sequence length="224" mass="26691">MYNYIWYFFIYSFLGWCLEVIYASLEREDFVNRGFLNGSYCPIYGFGAVCEIFLLTKFVNYPICLYIISVVITTVLEFITGYVLEKIFNLQWWDYTNEKFNIKGYICLKFSLLWGVASLVLMYILQPKVNIVVSLLRYIDFVTYLLILLMLYDFLISILKVLALKKDSMIIEKLNEDLKMLSNEMAENISYKTHRIEKKINKKYRRLLKSYPKLKRIISSISKK</sequence>
<evidence type="ECO:0000313" key="3">
    <source>
        <dbReference type="Proteomes" id="UP000033103"/>
    </source>
</evidence>
<keyword evidence="3" id="KW-1185">Reference proteome</keyword>
<dbReference type="AlphaFoldDB" id="A0A0E3UUE3"/>